<evidence type="ECO:0000256" key="1">
    <source>
        <dbReference type="SAM" id="MobiDB-lite"/>
    </source>
</evidence>
<evidence type="ECO:0000313" key="3">
    <source>
        <dbReference type="Proteomes" id="UP000011115"/>
    </source>
</evidence>
<feature type="region of interest" description="Disordered" evidence="1">
    <location>
        <begin position="50"/>
        <end position="75"/>
    </location>
</feature>
<name>M1BJ01_SOLTU</name>
<dbReference type="EnsemblPlants" id="PGSC0003DMT400046372">
    <property type="protein sequence ID" value="PGSC0003DMT400046372"/>
    <property type="gene ID" value="PGSC0003DMG400018000"/>
</dbReference>
<accession>M1BJ01</accession>
<dbReference type="PaxDb" id="4113-PGSC0003DMT400046372"/>
<dbReference type="HOGENOM" id="CLU_1725500_0_0_1"/>
<reference evidence="2" key="2">
    <citation type="submission" date="2015-06" db="UniProtKB">
        <authorList>
            <consortium name="EnsemblPlants"/>
        </authorList>
    </citation>
    <scope>IDENTIFICATION</scope>
    <source>
        <strain evidence="2">DM1-3 516 R44</strain>
    </source>
</reference>
<dbReference type="Proteomes" id="UP000011115">
    <property type="component" value="Unassembled WGS sequence"/>
</dbReference>
<organism evidence="2 3">
    <name type="scientific">Solanum tuberosum</name>
    <name type="common">Potato</name>
    <dbReference type="NCBI Taxonomy" id="4113"/>
    <lineage>
        <taxon>Eukaryota</taxon>
        <taxon>Viridiplantae</taxon>
        <taxon>Streptophyta</taxon>
        <taxon>Embryophyta</taxon>
        <taxon>Tracheophyta</taxon>
        <taxon>Spermatophyta</taxon>
        <taxon>Magnoliopsida</taxon>
        <taxon>eudicotyledons</taxon>
        <taxon>Gunneridae</taxon>
        <taxon>Pentapetalae</taxon>
        <taxon>asterids</taxon>
        <taxon>lamiids</taxon>
        <taxon>Solanales</taxon>
        <taxon>Solanaceae</taxon>
        <taxon>Solanoideae</taxon>
        <taxon>Solaneae</taxon>
        <taxon>Solanum</taxon>
    </lineage>
</organism>
<dbReference type="AlphaFoldDB" id="M1BJ01"/>
<keyword evidence="3" id="KW-1185">Reference proteome</keyword>
<reference evidence="3" key="1">
    <citation type="journal article" date="2011" name="Nature">
        <title>Genome sequence and analysis of the tuber crop potato.</title>
        <authorList>
            <consortium name="The Potato Genome Sequencing Consortium"/>
        </authorList>
    </citation>
    <scope>NUCLEOTIDE SEQUENCE [LARGE SCALE GENOMIC DNA]</scope>
    <source>
        <strain evidence="3">cv. DM1-3 516 R44</strain>
    </source>
</reference>
<protein>
    <submittedName>
        <fullName evidence="2">Uncharacterized protein</fullName>
    </submittedName>
</protein>
<sequence length="152" mass="16639">MDTKVKEYLGQRVEEAGTLVQNVVQQIDGGAVVVYDAAVKAVTGVGTACDDAPASDKKSEQLGEEQTENTSSMLEGEMKTIVTVQDMEIATYQEPLQMVAEGKVQIQFQQNQEVQECTNASITNFNTSKSSLMEALHALVSHKMEQLNQRPK</sequence>
<dbReference type="InParanoid" id="M1BJ01"/>
<evidence type="ECO:0000313" key="2">
    <source>
        <dbReference type="EnsemblPlants" id="PGSC0003DMT400046372"/>
    </source>
</evidence>
<proteinExistence type="predicted"/>
<dbReference type="Gramene" id="PGSC0003DMT400046372">
    <property type="protein sequence ID" value="PGSC0003DMT400046372"/>
    <property type="gene ID" value="PGSC0003DMG400018000"/>
</dbReference>